<organism evidence="1 2">
    <name type="scientific">Rhododendron molle</name>
    <name type="common">Chinese azalea</name>
    <name type="synonym">Azalea mollis</name>
    <dbReference type="NCBI Taxonomy" id="49168"/>
    <lineage>
        <taxon>Eukaryota</taxon>
        <taxon>Viridiplantae</taxon>
        <taxon>Streptophyta</taxon>
        <taxon>Embryophyta</taxon>
        <taxon>Tracheophyta</taxon>
        <taxon>Spermatophyta</taxon>
        <taxon>Magnoliopsida</taxon>
        <taxon>eudicotyledons</taxon>
        <taxon>Gunneridae</taxon>
        <taxon>Pentapetalae</taxon>
        <taxon>asterids</taxon>
        <taxon>Ericales</taxon>
        <taxon>Ericaceae</taxon>
        <taxon>Ericoideae</taxon>
        <taxon>Rhodoreae</taxon>
        <taxon>Rhododendron</taxon>
    </lineage>
</organism>
<dbReference type="Proteomes" id="UP001062846">
    <property type="component" value="Chromosome 12"/>
</dbReference>
<protein>
    <submittedName>
        <fullName evidence="1">Uncharacterized protein</fullName>
    </submittedName>
</protein>
<evidence type="ECO:0000313" key="1">
    <source>
        <dbReference type="EMBL" id="KAI8528074.1"/>
    </source>
</evidence>
<name>A0ACC0LHE8_RHOML</name>
<gene>
    <name evidence="1" type="ORF">RHMOL_Rhmol12G0123000</name>
</gene>
<keyword evidence="2" id="KW-1185">Reference proteome</keyword>
<evidence type="ECO:0000313" key="2">
    <source>
        <dbReference type="Proteomes" id="UP001062846"/>
    </source>
</evidence>
<proteinExistence type="predicted"/>
<sequence length="117" mass="13457">MQMDIQEKQLHTKDRASDFNLDLPDDIASYDPINEEDKSLLQIHEFSFTSQGVSLGKLGSSPPRIVSFKVGGSKRIKAPRSYCEDMEVSQSFDNTKRKREHVIEDNYNNSYLFQAPR</sequence>
<accession>A0ACC0LHE8</accession>
<reference evidence="1" key="1">
    <citation type="submission" date="2022-02" db="EMBL/GenBank/DDBJ databases">
        <title>Plant Genome Project.</title>
        <authorList>
            <person name="Zhang R.-G."/>
        </authorList>
    </citation>
    <scope>NUCLEOTIDE SEQUENCE</scope>
    <source>
        <strain evidence="1">AT1</strain>
    </source>
</reference>
<dbReference type="EMBL" id="CM046399">
    <property type="protein sequence ID" value="KAI8528074.1"/>
    <property type="molecule type" value="Genomic_DNA"/>
</dbReference>
<comment type="caution">
    <text evidence="1">The sequence shown here is derived from an EMBL/GenBank/DDBJ whole genome shotgun (WGS) entry which is preliminary data.</text>
</comment>